<organism evidence="1 2">
    <name type="scientific">Saxibacter everestensis</name>
    <dbReference type="NCBI Taxonomy" id="2909229"/>
    <lineage>
        <taxon>Bacteria</taxon>
        <taxon>Bacillati</taxon>
        <taxon>Actinomycetota</taxon>
        <taxon>Actinomycetes</taxon>
        <taxon>Micrococcales</taxon>
        <taxon>Brevibacteriaceae</taxon>
        <taxon>Saxibacter</taxon>
    </lineage>
</organism>
<proteinExistence type="predicted"/>
<keyword evidence="2" id="KW-1185">Reference proteome</keyword>
<name>A0ABY8QWD1_9MICO</name>
<dbReference type="EMBL" id="CP090958">
    <property type="protein sequence ID" value="WGW12689.1"/>
    <property type="molecule type" value="Genomic_DNA"/>
</dbReference>
<evidence type="ECO:0000313" key="2">
    <source>
        <dbReference type="Proteomes" id="UP001209083"/>
    </source>
</evidence>
<gene>
    <name evidence="1" type="ORF">LWF01_02660</name>
</gene>
<accession>A0ABY8QWD1</accession>
<reference evidence="1 2" key="1">
    <citation type="submission" date="2023-05" db="EMBL/GenBank/DDBJ databases">
        <title>Lithophilousrod everest ZFBP1038 complete genpme.</title>
        <authorList>
            <person name="Tian M."/>
        </authorList>
    </citation>
    <scope>NUCLEOTIDE SEQUENCE [LARGE SCALE GENOMIC DNA]</scope>
    <source>
        <strain evidence="1 2">ZFBP1038</strain>
    </source>
</reference>
<protein>
    <submittedName>
        <fullName evidence="1">ImmA/IrrE family metallo-endopeptidase</fullName>
    </submittedName>
</protein>
<evidence type="ECO:0000313" key="1">
    <source>
        <dbReference type="EMBL" id="WGW12689.1"/>
    </source>
</evidence>
<dbReference type="Proteomes" id="UP001209083">
    <property type="component" value="Chromosome"/>
</dbReference>
<sequence>MPDGDTRHGCTNGVDTIWLDDRLLYEERRCALQHELIHLERGDVGRQSAHVEAEIRAETARRLIGWNDLVYAMSWGCSMQEVAIELAVTVDVLEDRLDGLRPAVRAMLCRAKDQLA</sequence>
<dbReference type="RefSeq" id="WP_349639493.1">
    <property type="nucleotide sequence ID" value="NZ_CP090958.1"/>
</dbReference>